<dbReference type="Proteomes" id="UP000177905">
    <property type="component" value="Unassembled WGS sequence"/>
</dbReference>
<name>A0A1F4S4A1_UNCSA</name>
<reference evidence="2 3" key="1">
    <citation type="journal article" date="2016" name="Nat. Commun.">
        <title>Thousands of microbial genomes shed light on interconnected biogeochemical processes in an aquifer system.</title>
        <authorList>
            <person name="Anantharaman K."/>
            <person name="Brown C.T."/>
            <person name="Hug L.A."/>
            <person name="Sharon I."/>
            <person name="Castelle C.J."/>
            <person name="Probst A.J."/>
            <person name="Thomas B.C."/>
            <person name="Singh A."/>
            <person name="Wilkins M.J."/>
            <person name="Karaoz U."/>
            <person name="Brodie E.L."/>
            <person name="Williams K.H."/>
            <person name="Hubbard S.S."/>
            <person name="Banfield J.F."/>
        </authorList>
    </citation>
    <scope>NUCLEOTIDE SEQUENCE [LARGE SCALE GENOMIC DNA]</scope>
</reference>
<evidence type="ECO:0000313" key="3">
    <source>
        <dbReference type="Proteomes" id="UP000177905"/>
    </source>
</evidence>
<sequence length="211" mass="22789">MPNVYLKKLSATGVAPDHGKSLSPAGKGATKATPIKTATDKTPFLLKLLERWQVEREIQKVGGTQALSSLEAEVIPKISPIKVDLQGLNVNIPTISISLDDVTVQTPSSTVAGRASFSVLPKKPLNAPDIRYCQGLGDLPKLSTGRASTTLTLQTGISLGKTTMSFAWLKDLIRDQAREMEMRILEDSAMYNAGYKHIVEQLSLAFGRLVS</sequence>
<comment type="caution">
    <text evidence="2">The sequence shown here is derived from an EMBL/GenBank/DDBJ whole genome shotgun (WGS) entry which is preliminary data.</text>
</comment>
<accession>A0A1F4S4A1</accession>
<proteinExistence type="predicted"/>
<organism evidence="2 3">
    <name type="scientific">candidate division WOR-1 bacterium RIFOXYB2_FULL_36_35</name>
    <dbReference type="NCBI Taxonomy" id="1802578"/>
    <lineage>
        <taxon>Bacteria</taxon>
        <taxon>Bacillati</taxon>
        <taxon>Saganbacteria</taxon>
    </lineage>
</organism>
<evidence type="ECO:0000256" key="1">
    <source>
        <dbReference type="SAM" id="MobiDB-lite"/>
    </source>
</evidence>
<dbReference type="AlphaFoldDB" id="A0A1F4S4A1"/>
<evidence type="ECO:0000313" key="2">
    <source>
        <dbReference type="EMBL" id="OGC15258.1"/>
    </source>
</evidence>
<dbReference type="EMBL" id="MEUA01000023">
    <property type="protein sequence ID" value="OGC15258.1"/>
    <property type="molecule type" value="Genomic_DNA"/>
</dbReference>
<gene>
    <name evidence="2" type="ORF">A2290_03185</name>
</gene>
<protein>
    <submittedName>
        <fullName evidence="2">Uncharacterized protein</fullName>
    </submittedName>
</protein>
<feature type="region of interest" description="Disordered" evidence="1">
    <location>
        <begin position="14"/>
        <end position="34"/>
    </location>
</feature>